<dbReference type="OrthoDB" id="10368523at2759"/>
<organism evidence="2">
    <name type="scientific">Naegleria gruberi</name>
    <name type="common">Amoeba</name>
    <dbReference type="NCBI Taxonomy" id="5762"/>
    <lineage>
        <taxon>Eukaryota</taxon>
        <taxon>Discoba</taxon>
        <taxon>Heterolobosea</taxon>
        <taxon>Tetramitia</taxon>
        <taxon>Eutetramitia</taxon>
        <taxon>Vahlkampfiidae</taxon>
        <taxon>Naegleria</taxon>
    </lineage>
</organism>
<evidence type="ECO:0000313" key="1">
    <source>
        <dbReference type="EMBL" id="EFC44094.1"/>
    </source>
</evidence>
<accession>D2VGN9</accession>
<gene>
    <name evidence="1" type="ORF">NAEGRDRAFT_68045</name>
</gene>
<dbReference type="KEGG" id="ngr:NAEGRDRAFT_68045"/>
<sequence length="427" mass="49987">MKECLENLKDNNSMENVNESNVGNNQRVSFGPFSLLFDYYGLYLPMPLDLAKERNAFQRSIFDLKIPMIVKSDDEIPKQQIINDLRFLNFNFDGTNRGYVINSYRHLLEGEYIQCLEGIALLTRNDVSSFGRDYLLYYMKSLCYFLLEDYVEALNNCEECINLMMNKEKKGFLESLNGSSTNSSIRMQPVLLYVWILYKMFEFSHAEMVLTMCTEEIFPFNAESHFNMAQFLVGVHGRKASPEIVEKIGNHLRKSLELYMNMGISISNSQTPKNTHMDYYPQNMYNSIFKYFNFYLHFLNVYNLANEGRQLISLFLHFTNDLLIKFKVAIKIDLTEEIAQYHNYESFFPIVRHPIELAYMLVSAARFFANTNKEKAGQLYKVASDLELVSYKEFNSPEFCLSFHCKTCGCLELFSIAKEYKQFLKQV</sequence>
<dbReference type="VEuPathDB" id="AmoebaDB:NAEGRDRAFT_68045"/>
<dbReference type="RefSeq" id="XP_002676838.1">
    <property type="nucleotide sequence ID" value="XM_002676792.1"/>
</dbReference>
<dbReference type="EMBL" id="GG738870">
    <property type="protein sequence ID" value="EFC44094.1"/>
    <property type="molecule type" value="Genomic_DNA"/>
</dbReference>
<keyword evidence="2" id="KW-1185">Reference proteome</keyword>
<dbReference type="OMA" id="NNCEECI"/>
<dbReference type="InParanoid" id="D2VGN9"/>
<dbReference type="SUPFAM" id="SSF48452">
    <property type="entry name" value="TPR-like"/>
    <property type="match status" value="1"/>
</dbReference>
<dbReference type="InterPro" id="IPR011990">
    <property type="entry name" value="TPR-like_helical_dom_sf"/>
</dbReference>
<evidence type="ECO:0000313" key="2">
    <source>
        <dbReference type="Proteomes" id="UP000006671"/>
    </source>
</evidence>
<dbReference type="Proteomes" id="UP000006671">
    <property type="component" value="Unassembled WGS sequence"/>
</dbReference>
<reference evidence="1 2" key="1">
    <citation type="journal article" date="2010" name="Cell">
        <title>The genome of Naegleria gruberi illuminates early eukaryotic versatility.</title>
        <authorList>
            <person name="Fritz-Laylin L.K."/>
            <person name="Prochnik S.E."/>
            <person name="Ginger M.L."/>
            <person name="Dacks J.B."/>
            <person name="Carpenter M.L."/>
            <person name="Field M.C."/>
            <person name="Kuo A."/>
            <person name="Paredez A."/>
            <person name="Chapman J."/>
            <person name="Pham J."/>
            <person name="Shu S."/>
            <person name="Neupane R."/>
            <person name="Cipriano M."/>
            <person name="Mancuso J."/>
            <person name="Tu H."/>
            <person name="Salamov A."/>
            <person name="Lindquist E."/>
            <person name="Shapiro H."/>
            <person name="Lucas S."/>
            <person name="Grigoriev I.V."/>
            <person name="Cande W.Z."/>
            <person name="Fulton C."/>
            <person name="Rokhsar D.S."/>
            <person name="Dawson S.C."/>
        </authorList>
    </citation>
    <scope>NUCLEOTIDE SEQUENCE [LARGE SCALE GENOMIC DNA]</scope>
    <source>
        <strain evidence="1 2">NEG-M</strain>
    </source>
</reference>
<proteinExistence type="predicted"/>
<dbReference type="GeneID" id="8847847"/>
<protein>
    <submittedName>
        <fullName evidence="1">Predicted protein</fullName>
    </submittedName>
</protein>
<name>D2VGN9_NAEGR</name>
<dbReference type="AlphaFoldDB" id="D2VGN9"/>